<dbReference type="RefSeq" id="WP_006872549.1">
    <property type="nucleotide sequence ID" value="NZ_JH413848.1"/>
</dbReference>
<feature type="compositionally biased region" description="Basic and acidic residues" evidence="1">
    <location>
        <begin position="68"/>
        <end position="77"/>
    </location>
</feature>
<feature type="compositionally biased region" description="Low complexity" evidence="1">
    <location>
        <begin position="52"/>
        <end position="66"/>
    </location>
</feature>
<proteinExistence type="predicted"/>
<gene>
    <name evidence="2" type="ORF">LDG_8680</name>
</gene>
<name>G9ETP5_9GAMM</name>
<dbReference type="OrthoDB" id="9832787at2"/>
<accession>G9ETP5</accession>
<feature type="compositionally biased region" description="Low complexity" evidence="1">
    <location>
        <begin position="19"/>
        <end position="29"/>
    </location>
</feature>
<reference evidence="2 3" key="1">
    <citation type="journal article" date="2011" name="BMC Genomics">
        <title>Insight into cross-talk between intra-amoebal pathogens.</title>
        <authorList>
            <person name="Gimenez G."/>
            <person name="Bertelli C."/>
            <person name="Moliner C."/>
            <person name="Robert C."/>
            <person name="Raoult D."/>
            <person name="Fournier P.E."/>
            <person name="Greub G."/>
        </authorList>
    </citation>
    <scope>NUCLEOTIDE SEQUENCE [LARGE SCALE GENOMIC DNA]</scope>
    <source>
        <strain evidence="2 3">LLAP12</strain>
    </source>
</reference>
<evidence type="ECO:0000313" key="3">
    <source>
        <dbReference type="Proteomes" id="UP000002770"/>
    </source>
</evidence>
<dbReference type="EMBL" id="JH413848">
    <property type="protein sequence ID" value="EHL29246.1"/>
    <property type="molecule type" value="Genomic_DNA"/>
</dbReference>
<dbReference type="Proteomes" id="UP000002770">
    <property type="component" value="Unassembled WGS sequence"/>
</dbReference>
<dbReference type="Gene3D" id="1.20.120.20">
    <property type="entry name" value="Apolipoprotein"/>
    <property type="match status" value="1"/>
</dbReference>
<feature type="region of interest" description="Disordered" evidence="1">
    <location>
        <begin position="1"/>
        <end position="81"/>
    </location>
</feature>
<evidence type="ECO:0000313" key="2">
    <source>
        <dbReference type="EMBL" id="EHL29246.1"/>
    </source>
</evidence>
<keyword evidence="3" id="KW-1185">Reference proteome</keyword>
<evidence type="ECO:0000256" key="1">
    <source>
        <dbReference type="SAM" id="MobiDB-lite"/>
    </source>
</evidence>
<sequence>MPADTPTTETSVSLNTTAPQPTQESAPTSTPTPTPAPEENVANDKKEEAKKPQQQQPLEQLQQPKPNGGKEKKKDPMMEMMDDFENFVKETNKQLTDFITGFVKDKGNAAWDSLKNTQPMKTLKGALDEGKQFINDKIDQKMDSVSNSAAVTAVKSAINGMKDKITNSFSDVMNSAANSIANAVHKATTPSPKNAGPSNDEEGQLANDAQATALPSETAQADTGAQLSQSADTVSANTSDMANTFGGDGSLDENDAAVSSTPKPTVGADEAETATEGIRNAI</sequence>
<dbReference type="HOGENOM" id="CLU_986229_0_0_6"/>
<feature type="compositionally biased region" description="Basic and acidic residues" evidence="1">
    <location>
        <begin position="42"/>
        <end position="51"/>
    </location>
</feature>
<feature type="compositionally biased region" description="Polar residues" evidence="1">
    <location>
        <begin position="207"/>
        <end position="242"/>
    </location>
</feature>
<protein>
    <submittedName>
        <fullName evidence="2">Uncharacterized protein</fullName>
    </submittedName>
</protein>
<dbReference type="InParanoid" id="G9ETP5"/>
<dbReference type="AlphaFoldDB" id="G9ETP5"/>
<feature type="region of interest" description="Disordered" evidence="1">
    <location>
        <begin position="183"/>
        <end position="282"/>
    </location>
</feature>
<organism evidence="2 3">
    <name type="scientific">Legionella drancourtii LLAP12</name>
    <dbReference type="NCBI Taxonomy" id="658187"/>
    <lineage>
        <taxon>Bacteria</taxon>
        <taxon>Pseudomonadati</taxon>
        <taxon>Pseudomonadota</taxon>
        <taxon>Gammaproteobacteria</taxon>
        <taxon>Legionellales</taxon>
        <taxon>Legionellaceae</taxon>
        <taxon>Legionella</taxon>
    </lineage>
</organism>
<feature type="compositionally biased region" description="Polar residues" evidence="1">
    <location>
        <begin position="1"/>
        <end position="18"/>
    </location>
</feature>